<proteinExistence type="predicted"/>
<reference evidence="2" key="1">
    <citation type="journal article" date="2020" name="bioRxiv">
        <title>Integrative omics analysis of Pseudomonas aeruginosa virus PA5oct highlights the molecular complexity of jumbo phages.</title>
        <authorList>
            <person name="Lood C."/>
            <person name="Danis-Wlodarczyk K."/>
            <person name="Blasdel B.G."/>
            <person name="Jang H.B."/>
            <person name="Vandenheuvel D."/>
            <person name="Briers Y."/>
            <person name="Noben J.-P."/>
            <person name="van Noort V."/>
            <person name="Drulis-Kawa Z."/>
            <person name="Lavigne R."/>
        </authorList>
    </citation>
    <scope>NUCLEOTIDE SEQUENCE [LARGE SCALE GENOMIC DNA]</scope>
</reference>
<protein>
    <submittedName>
        <fullName evidence="1">Uncharacterized protein</fullName>
    </submittedName>
</protein>
<dbReference type="EMBL" id="MK797984">
    <property type="protein sequence ID" value="QCG76100.1"/>
    <property type="molecule type" value="Genomic_DNA"/>
</dbReference>
<evidence type="ECO:0000313" key="2">
    <source>
        <dbReference type="Proteomes" id="UP000316733"/>
    </source>
</evidence>
<dbReference type="Proteomes" id="UP000316733">
    <property type="component" value="Segment"/>
</dbReference>
<organism evidence="1 2">
    <name type="scientific">Pseudomonas phage vB_PaeM_PA5oct</name>
    <dbReference type="NCBI Taxonomy" id="2163605"/>
    <lineage>
        <taxon>Viruses</taxon>
        <taxon>Duplodnaviria</taxon>
        <taxon>Heunggongvirae</taxon>
        <taxon>Uroviricota</taxon>
        <taxon>Caudoviricetes</taxon>
        <taxon>Arenbergviridae</taxon>
        <taxon>Wroclawvirus</taxon>
        <taxon>Wroclawvirus PA5oct</taxon>
    </lineage>
</organism>
<keyword evidence="2" id="KW-1185">Reference proteome</keyword>
<name>A0A4Y5JUH8_9CAUD</name>
<accession>A0A4Y5JUH8</accession>
<evidence type="ECO:0000313" key="1">
    <source>
        <dbReference type="EMBL" id="QCG76100.1"/>
    </source>
</evidence>
<sequence length="235" mass="27711">MQASKKNKKATSMAKCEFCSKEFKSERTIAAHLCVKKKRFAEKDTVGSRLGFRVFQRFYELTTSSKTPKSFREFIDSKFYIDFVKFGRHLIDINPINTDEYIDFIIKNAIPLSDWKKDYVYVRYLKEYTQKEPAQKALERTIIEMGTWCTENNVDIVDFFEKVNTVEAVYLIKSGKLSPWVLYLASSSDKLWVRINEEQEKFIQTAVDFDWWQKKFIANKDDVDFIVSVLTEAKL</sequence>
<gene>
    <name evidence="1" type="ORF">EST35_0219</name>
</gene>